<evidence type="ECO:0000313" key="1">
    <source>
        <dbReference type="EMBL" id="PYI00091.1"/>
    </source>
</evidence>
<dbReference type="PANTHER" id="PTHR38436">
    <property type="entry name" value="POLYKETIDE CYCLASE SNOAL-LIKE DOMAIN"/>
    <property type="match status" value="1"/>
</dbReference>
<evidence type="ECO:0008006" key="3">
    <source>
        <dbReference type="Google" id="ProtNLM"/>
    </source>
</evidence>
<dbReference type="GO" id="GO:0030638">
    <property type="term" value="P:polyketide metabolic process"/>
    <property type="evidence" value="ECO:0007669"/>
    <property type="project" value="InterPro"/>
</dbReference>
<organism evidence="1 2">
    <name type="scientific">Aspergillus ellipticus CBS 707.79</name>
    <dbReference type="NCBI Taxonomy" id="1448320"/>
    <lineage>
        <taxon>Eukaryota</taxon>
        <taxon>Fungi</taxon>
        <taxon>Dikarya</taxon>
        <taxon>Ascomycota</taxon>
        <taxon>Pezizomycotina</taxon>
        <taxon>Eurotiomycetes</taxon>
        <taxon>Eurotiomycetidae</taxon>
        <taxon>Eurotiales</taxon>
        <taxon>Aspergillaceae</taxon>
        <taxon>Aspergillus</taxon>
        <taxon>Aspergillus subgen. Circumdati</taxon>
    </lineage>
</organism>
<accession>A0A319DR28</accession>
<dbReference type="PANTHER" id="PTHR38436:SF3">
    <property type="entry name" value="CARBOXYMETHYLENEBUTENOLIDASE-RELATED"/>
    <property type="match status" value="1"/>
</dbReference>
<dbReference type="InterPro" id="IPR032710">
    <property type="entry name" value="NTF2-like_dom_sf"/>
</dbReference>
<name>A0A319DR28_9EURO</name>
<evidence type="ECO:0000313" key="2">
    <source>
        <dbReference type="Proteomes" id="UP000247810"/>
    </source>
</evidence>
<dbReference type="VEuPathDB" id="FungiDB:BO71DRAFT_393724"/>
<gene>
    <name evidence="1" type="ORF">BO71DRAFT_393724</name>
</gene>
<dbReference type="EMBL" id="KZ825797">
    <property type="protein sequence ID" value="PYI00091.1"/>
    <property type="molecule type" value="Genomic_DNA"/>
</dbReference>
<dbReference type="Gene3D" id="3.10.450.50">
    <property type="match status" value="1"/>
</dbReference>
<keyword evidence="2" id="KW-1185">Reference proteome</keyword>
<dbReference type="STRING" id="1448320.A0A319DR28"/>
<dbReference type="Proteomes" id="UP000247810">
    <property type="component" value="Unassembled WGS sequence"/>
</dbReference>
<dbReference type="AlphaFoldDB" id="A0A319DR28"/>
<dbReference type="SUPFAM" id="SSF54427">
    <property type="entry name" value="NTF2-like"/>
    <property type="match status" value="1"/>
</dbReference>
<protein>
    <recommendedName>
        <fullName evidence="3">Carboxymethylenebutenolidase</fullName>
    </recommendedName>
</protein>
<proteinExistence type="predicted"/>
<reference evidence="1 2" key="1">
    <citation type="submission" date="2018-02" db="EMBL/GenBank/DDBJ databases">
        <title>The genomes of Aspergillus section Nigri reveals drivers in fungal speciation.</title>
        <authorList>
            <consortium name="DOE Joint Genome Institute"/>
            <person name="Vesth T.C."/>
            <person name="Nybo J."/>
            <person name="Theobald S."/>
            <person name="Brandl J."/>
            <person name="Frisvad J.C."/>
            <person name="Nielsen K.F."/>
            <person name="Lyhne E.K."/>
            <person name="Kogle M.E."/>
            <person name="Kuo A."/>
            <person name="Riley R."/>
            <person name="Clum A."/>
            <person name="Nolan M."/>
            <person name="Lipzen A."/>
            <person name="Salamov A."/>
            <person name="Henrissat B."/>
            <person name="Wiebenga A."/>
            <person name="De vries R.P."/>
            <person name="Grigoriev I.V."/>
            <person name="Mortensen U.H."/>
            <person name="Andersen M.R."/>
            <person name="Baker S.E."/>
        </authorList>
    </citation>
    <scope>NUCLEOTIDE SEQUENCE [LARGE SCALE GENOMIC DNA]</scope>
    <source>
        <strain evidence="1 2">CBS 707.79</strain>
    </source>
</reference>
<dbReference type="InterPro" id="IPR009959">
    <property type="entry name" value="Cyclase_SnoaL-like"/>
</dbReference>
<sequence>MASESTSLPSAPPVDLGQNVLQPPLSRCGHGPGLILITPANLTDCASKSTSLDPEPLQKWAEESYTVVQITLDAESSADDAVVSERVKIAKESLISLEECSKKDHFGLLVYGSQADYAPSFTTTLHHITTTQPIAATIHHSTWDISPQFPIPTLIHIPGTNKPPQSSTSQTTIHTYPDTSSSGFIIPGHADFKYSTAGVAHTRSLTFLKAHLNGPYFDLEKIWAEHTYYEFQDRSVEKTMATMVQEPYVNHIPTITGGIGRARLSNFYLNHFIFNNPDDTALELISRTIGVDRIVDEFVFSFTHVKEVDWLIPGIPPTNKHLQIPFTSVVNIRGDRLYHEHIAWDQATVLVQLGLLPQWLPFPYALPGNKHPAPGKKFEYRIPAAGVETAEKLRDGGAVESNAMFGEGFGVREVDDNADITTTNTYQAQSLGVPFS</sequence>
<dbReference type="OrthoDB" id="5440at2759"/>